<comment type="caution">
    <text evidence="4">The sequence shown here is derived from an EMBL/GenBank/DDBJ whole genome shotgun (WGS) entry which is preliminary data.</text>
</comment>
<evidence type="ECO:0000256" key="1">
    <source>
        <dbReference type="SAM" id="Coils"/>
    </source>
</evidence>
<feature type="compositionally biased region" description="Low complexity" evidence="2">
    <location>
        <begin position="218"/>
        <end position="229"/>
    </location>
</feature>
<protein>
    <submittedName>
        <fullName evidence="4">Uncharacterized protein</fullName>
    </submittedName>
</protein>
<sequence length="638" mass="72332">MAYRAAHCNILVLCRFFARLRPLALPPTLSIAVQRVVREERAHMSFSDYETPDEEHYGGRRRQRHPESTSKVRAVPGPGREVLDDVRYNELYHKEQAGAAREKAQKLSLENQRLAAQLAHAQRLKVETDNYLVSLREEIDHKSKVIADLQQTEGELSAQCFQDQQRIDELRRECNEVFPQVMEANKLLTERNAHVDHLTRLLNQRENETIQLRAAAATQAKKTARKTAQTPPPPRRGTRASLAPVRNTGTRTIEIPLDPIEVPKAPSRSNPEMHQGKLAATPALAEVFGTDLGTVAGLVDQLERLLIGDSVQAKVKTTRRQSEGAIKTLPLGPGRNFANAALRDAVYDKFNVEQADAFAIYNPAEADQVEACEQGIDPPYEHYQWDFNTGYNRSRWNDVMIEKVVDETLEVNGEELARLGVKRHHLEALMAKKLGRYRSSWKAFQPRFVEEQGRMETPKEALARGTQAAEQHQRSAKVTSSKGRKYKTRIIAITLAIEIKTDEATADDIQTWERLLEMVQLLGEQGMSSEEEDMMEVDDAQMLVYKVKVCIWREPSVVEYLRFVDAQAAVVRKNQSGPTPHPRVRTSMAGSSKAPCGLPQSLYSREWLRKQTPNYIRELKISKETFGLFKAATQRMSL</sequence>
<feature type="region of interest" description="Disordered" evidence="2">
    <location>
        <begin position="47"/>
        <end position="74"/>
    </location>
</feature>
<evidence type="ECO:0000313" key="4">
    <source>
        <dbReference type="EMBL" id="KAJ7079234.1"/>
    </source>
</evidence>
<feature type="region of interest" description="Disordered" evidence="2">
    <location>
        <begin position="218"/>
        <end position="242"/>
    </location>
</feature>
<reference evidence="4" key="1">
    <citation type="submission" date="2023-03" db="EMBL/GenBank/DDBJ databases">
        <title>Massive genome expansion in bonnet fungi (Mycena s.s.) driven by repeated elements and novel gene families across ecological guilds.</title>
        <authorList>
            <consortium name="Lawrence Berkeley National Laboratory"/>
            <person name="Harder C.B."/>
            <person name="Miyauchi S."/>
            <person name="Viragh M."/>
            <person name="Kuo A."/>
            <person name="Thoen E."/>
            <person name="Andreopoulos B."/>
            <person name="Lu D."/>
            <person name="Skrede I."/>
            <person name="Drula E."/>
            <person name="Henrissat B."/>
            <person name="Morin E."/>
            <person name="Kohler A."/>
            <person name="Barry K."/>
            <person name="LaButti K."/>
            <person name="Morin E."/>
            <person name="Salamov A."/>
            <person name="Lipzen A."/>
            <person name="Mereny Z."/>
            <person name="Hegedus B."/>
            <person name="Baldrian P."/>
            <person name="Stursova M."/>
            <person name="Weitz H."/>
            <person name="Taylor A."/>
            <person name="Grigoriev I.V."/>
            <person name="Nagy L.G."/>
            <person name="Martin F."/>
            <person name="Kauserud H."/>
        </authorList>
    </citation>
    <scope>NUCLEOTIDE SEQUENCE</scope>
    <source>
        <strain evidence="4">CBHHK173m</strain>
    </source>
</reference>
<feature type="coiled-coil region" evidence="1">
    <location>
        <begin position="97"/>
        <end position="152"/>
    </location>
</feature>
<feature type="chain" id="PRO_5042202546" evidence="3">
    <location>
        <begin position="23"/>
        <end position="638"/>
    </location>
</feature>
<dbReference type="Proteomes" id="UP001222325">
    <property type="component" value="Unassembled WGS sequence"/>
</dbReference>
<dbReference type="AlphaFoldDB" id="A0AAD6TTP7"/>
<name>A0AAD6TTP7_9AGAR</name>
<feature type="signal peptide" evidence="3">
    <location>
        <begin position="1"/>
        <end position="22"/>
    </location>
</feature>
<keyword evidence="3" id="KW-0732">Signal</keyword>
<evidence type="ECO:0000313" key="5">
    <source>
        <dbReference type="Proteomes" id="UP001222325"/>
    </source>
</evidence>
<evidence type="ECO:0000256" key="3">
    <source>
        <dbReference type="SAM" id="SignalP"/>
    </source>
</evidence>
<keyword evidence="5" id="KW-1185">Reference proteome</keyword>
<evidence type="ECO:0000256" key="2">
    <source>
        <dbReference type="SAM" id="MobiDB-lite"/>
    </source>
</evidence>
<keyword evidence="1" id="KW-0175">Coiled coil</keyword>
<feature type="region of interest" description="Disordered" evidence="2">
    <location>
        <begin position="574"/>
        <end position="595"/>
    </location>
</feature>
<organism evidence="4 5">
    <name type="scientific">Mycena belliarum</name>
    <dbReference type="NCBI Taxonomy" id="1033014"/>
    <lineage>
        <taxon>Eukaryota</taxon>
        <taxon>Fungi</taxon>
        <taxon>Dikarya</taxon>
        <taxon>Basidiomycota</taxon>
        <taxon>Agaricomycotina</taxon>
        <taxon>Agaricomycetes</taxon>
        <taxon>Agaricomycetidae</taxon>
        <taxon>Agaricales</taxon>
        <taxon>Marasmiineae</taxon>
        <taxon>Mycenaceae</taxon>
        <taxon>Mycena</taxon>
    </lineage>
</organism>
<proteinExistence type="predicted"/>
<gene>
    <name evidence="4" type="ORF">B0H15DRAFT_804504</name>
</gene>
<dbReference type="EMBL" id="JARJCN010000061">
    <property type="protein sequence ID" value="KAJ7079234.1"/>
    <property type="molecule type" value="Genomic_DNA"/>
</dbReference>
<accession>A0AAD6TTP7</accession>